<protein>
    <submittedName>
        <fullName evidence="1">Uncharacterized protein</fullName>
    </submittedName>
</protein>
<evidence type="ECO:0000313" key="1">
    <source>
        <dbReference type="EMBL" id="KAF2588374.1"/>
    </source>
</evidence>
<comment type="caution">
    <text evidence="1">The sequence shown here is derived from an EMBL/GenBank/DDBJ whole genome shotgun (WGS) entry which is preliminary data.</text>
</comment>
<reference evidence="1" key="1">
    <citation type="submission" date="2019-12" db="EMBL/GenBank/DDBJ databases">
        <title>Genome sequencing and annotation of Brassica cretica.</title>
        <authorList>
            <person name="Studholme D.J."/>
            <person name="Sarris P.F."/>
        </authorList>
    </citation>
    <scope>NUCLEOTIDE SEQUENCE</scope>
    <source>
        <strain evidence="1">PFS-102/07</strain>
        <tissue evidence="1">Leaf</tissue>
    </source>
</reference>
<dbReference type="AlphaFoldDB" id="A0A8S9K1Z0"/>
<gene>
    <name evidence="1" type="ORF">F2Q70_00039921</name>
</gene>
<organism evidence="1">
    <name type="scientific">Brassica cretica</name>
    <name type="common">Mustard</name>
    <dbReference type="NCBI Taxonomy" id="69181"/>
    <lineage>
        <taxon>Eukaryota</taxon>
        <taxon>Viridiplantae</taxon>
        <taxon>Streptophyta</taxon>
        <taxon>Embryophyta</taxon>
        <taxon>Tracheophyta</taxon>
        <taxon>Spermatophyta</taxon>
        <taxon>Magnoliopsida</taxon>
        <taxon>eudicotyledons</taxon>
        <taxon>Gunneridae</taxon>
        <taxon>Pentapetalae</taxon>
        <taxon>rosids</taxon>
        <taxon>malvids</taxon>
        <taxon>Brassicales</taxon>
        <taxon>Brassicaceae</taxon>
        <taxon>Brassiceae</taxon>
        <taxon>Brassica</taxon>
    </lineage>
</organism>
<proteinExistence type="predicted"/>
<name>A0A8S9K1Z0_BRACR</name>
<accession>A0A8S9K1Z0</accession>
<dbReference type="EMBL" id="QGKY02000190">
    <property type="protein sequence ID" value="KAF2588374.1"/>
    <property type="molecule type" value="Genomic_DNA"/>
</dbReference>
<sequence length="74" mass="8413">MELAEAGGNCSREELLFGGGGSFPDLWRGFSEVERFRVGFGFMERFVFPPFGSLRSSTWWSGSERSCHGSVRRW</sequence>